<organism evidence="1 2">
    <name type="scientific">Nezara viridula</name>
    <name type="common">Southern green stink bug</name>
    <name type="synonym">Cimex viridulus</name>
    <dbReference type="NCBI Taxonomy" id="85310"/>
    <lineage>
        <taxon>Eukaryota</taxon>
        <taxon>Metazoa</taxon>
        <taxon>Ecdysozoa</taxon>
        <taxon>Arthropoda</taxon>
        <taxon>Hexapoda</taxon>
        <taxon>Insecta</taxon>
        <taxon>Pterygota</taxon>
        <taxon>Neoptera</taxon>
        <taxon>Paraneoptera</taxon>
        <taxon>Hemiptera</taxon>
        <taxon>Heteroptera</taxon>
        <taxon>Panheteroptera</taxon>
        <taxon>Pentatomomorpha</taxon>
        <taxon>Pentatomoidea</taxon>
        <taxon>Pentatomidae</taxon>
        <taxon>Pentatominae</taxon>
        <taxon>Nezara</taxon>
    </lineage>
</organism>
<gene>
    <name evidence="1" type="ORF">NEZAVI_LOCUS7961</name>
</gene>
<evidence type="ECO:0000313" key="1">
    <source>
        <dbReference type="EMBL" id="CAH1398276.1"/>
    </source>
</evidence>
<evidence type="ECO:0000313" key="2">
    <source>
        <dbReference type="Proteomes" id="UP001152798"/>
    </source>
</evidence>
<dbReference type="AlphaFoldDB" id="A0A9P0MPM2"/>
<protein>
    <submittedName>
        <fullName evidence="1">Uncharacterized protein</fullName>
    </submittedName>
</protein>
<proteinExistence type="predicted"/>
<dbReference type="Proteomes" id="UP001152798">
    <property type="component" value="Chromosome 4"/>
</dbReference>
<reference evidence="1" key="1">
    <citation type="submission" date="2022-01" db="EMBL/GenBank/DDBJ databases">
        <authorList>
            <person name="King R."/>
        </authorList>
    </citation>
    <scope>NUCLEOTIDE SEQUENCE</scope>
</reference>
<dbReference type="OrthoDB" id="2142040at2759"/>
<sequence>MNHRLGFRSNVAALSKAEATSALIGGRLIGPAAVTVAGVPHYTWNNDGLLYICMFVIPGDDAKAIVLSSCPCDRDLHYVITTEGHVTYWNEQRIPPVDLPPEENINGIPLCRFNFS</sequence>
<name>A0A9P0MPM2_NEZVI</name>
<dbReference type="EMBL" id="OV725080">
    <property type="protein sequence ID" value="CAH1398276.1"/>
    <property type="molecule type" value="Genomic_DNA"/>
</dbReference>
<accession>A0A9P0MPM2</accession>
<keyword evidence="2" id="KW-1185">Reference proteome</keyword>